<dbReference type="EC" id="2.7.13.3" evidence="3"/>
<dbReference type="PROSITE" id="PS50885">
    <property type="entry name" value="HAMP"/>
    <property type="match status" value="1"/>
</dbReference>
<dbReference type="Pfam" id="PF00672">
    <property type="entry name" value="HAMP"/>
    <property type="match status" value="1"/>
</dbReference>
<dbReference type="InterPro" id="IPR050640">
    <property type="entry name" value="Bact_2-comp_sensor_kinase"/>
</dbReference>
<evidence type="ECO:0000256" key="10">
    <source>
        <dbReference type="ARBA" id="ARBA00022840"/>
    </source>
</evidence>
<dbReference type="InterPro" id="IPR010559">
    <property type="entry name" value="Sig_transdc_His_kin_internal"/>
</dbReference>
<keyword evidence="7 14" id="KW-0812">Transmembrane</keyword>
<dbReference type="Gene3D" id="6.10.340.10">
    <property type="match status" value="1"/>
</dbReference>
<gene>
    <name evidence="17" type="ORF">CTER_2761</name>
</gene>
<keyword evidence="18" id="KW-1185">Reference proteome</keyword>
<keyword evidence="4" id="KW-1003">Cell membrane</keyword>
<evidence type="ECO:0000256" key="7">
    <source>
        <dbReference type="ARBA" id="ARBA00022692"/>
    </source>
</evidence>
<keyword evidence="10" id="KW-0067">ATP-binding</keyword>
<feature type="domain" description="Histidine kinase" evidence="15">
    <location>
        <begin position="493"/>
        <end position="599"/>
    </location>
</feature>
<keyword evidence="13 14" id="KW-0472">Membrane</keyword>
<dbReference type="PANTHER" id="PTHR34220:SF11">
    <property type="entry name" value="SENSOR PROTEIN KINASE HPTS"/>
    <property type="match status" value="1"/>
</dbReference>
<dbReference type="InterPro" id="IPR003660">
    <property type="entry name" value="HAMP_dom"/>
</dbReference>
<evidence type="ECO:0000256" key="1">
    <source>
        <dbReference type="ARBA" id="ARBA00000085"/>
    </source>
</evidence>
<dbReference type="RefSeq" id="WP_004626621.1">
    <property type="nucleotide sequence ID" value="NZ_AORV01000039.1"/>
</dbReference>
<evidence type="ECO:0000256" key="5">
    <source>
        <dbReference type="ARBA" id="ARBA00022553"/>
    </source>
</evidence>
<dbReference type="InterPro" id="IPR036890">
    <property type="entry name" value="HATPase_C_sf"/>
</dbReference>
<evidence type="ECO:0000256" key="13">
    <source>
        <dbReference type="ARBA" id="ARBA00023136"/>
    </source>
</evidence>
<dbReference type="CDD" id="cd06225">
    <property type="entry name" value="HAMP"/>
    <property type="match status" value="1"/>
</dbReference>
<dbReference type="Pfam" id="PF06580">
    <property type="entry name" value="His_kinase"/>
    <property type="match status" value="1"/>
</dbReference>
<evidence type="ECO:0000256" key="11">
    <source>
        <dbReference type="ARBA" id="ARBA00022989"/>
    </source>
</evidence>
<keyword evidence="12" id="KW-0902">Two-component regulatory system</keyword>
<dbReference type="InterPro" id="IPR003594">
    <property type="entry name" value="HATPase_dom"/>
</dbReference>
<sequence>MKIFNKKKYQVRISYFVKLVTTYSLLLTLSVSILFYTQYSYLIPMISEADMKFELEAFNKLSEFTEDIYRKILSDTIVGMYSQTEMISTIKMINHDKDVYYDTDMAQKVNNYLKAVTSANSDILDFIIITDNNAIFQSSSKSGRSTKTRYDFTKDENLIKVRKSKDKLDVISDNPSRYIINGSKNTVTFIGNMYDPNNPSSKDSIGNFIINVDLDTFKRSYREYENNLNGELLILDESGTVLFNSNSQYDRIGKKYIYYDKIKDVTNEEIMLYEPTLVRADTMDNGKLIIVNILPSNFVWNKLSGLRDEMVMMLVISITAGIIITTIISLLFNKRIKTLIRYMRKVQKGDLDVYIPVRSKDEIGQLSAIFNEMCHKLNAFIKREYFAEINRKNSELQVLQSQINPHFLYNTLESIKMKAVLEGQEEISNMLTILGSIFRWNVKTKDKIVMLEDEVDYISSYLELIKYRFDGNLEVKINMDDRLLKLGIPKLLLQPIVENSVVHGISNIEGMGRIAINGRQEEELLHISVADNGIGIEEDDLQELSNDLNEVENSRDYYRLGIKNVHDRIKLIFGSDYGLSITSVKGRGTTVDLRIPALSIDEMRKLT</sequence>
<keyword evidence="5" id="KW-0597">Phosphoprotein</keyword>
<dbReference type="SUPFAM" id="SSF55874">
    <property type="entry name" value="ATPase domain of HSP90 chaperone/DNA topoisomerase II/histidine kinase"/>
    <property type="match status" value="1"/>
</dbReference>
<protein>
    <recommendedName>
        <fullName evidence="3">histidine kinase</fullName>
        <ecNumber evidence="3">2.7.13.3</ecNumber>
    </recommendedName>
</protein>
<evidence type="ECO:0000256" key="8">
    <source>
        <dbReference type="ARBA" id="ARBA00022741"/>
    </source>
</evidence>
<proteinExistence type="predicted"/>
<keyword evidence="9 17" id="KW-0418">Kinase</keyword>
<evidence type="ECO:0000313" key="17">
    <source>
        <dbReference type="EMBL" id="EMS71322.1"/>
    </source>
</evidence>
<dbReference type="Gene3D" id="3.30.565.10">
    <property type="entry name" value="Histidine kinase-like ATPase, C-terminal domain"/>
    <property type="match status" value="1"/>
</dbReference>
<reference evidence="17 18" key="1">
    <citation type="journal article" date="2013" name="Genome Announc.">
        <title>Draft Genome Sequence of the Cellulolytic, Mesophilic, Anaerobic Bacterium Clostridium termitidis Strain CT1112 (DSM 5398).</title>
        <authorList>
            <person name="Lal S."/>
            <person name="Ramachandran U."/>
            <person name="Zhang X."/>
            <person name="Munir R."/>
            <person name="Sparling R."/>
            <person name="Levin D.B."/>
        </authorList>
    </citation>
    <scope>NUCLEOTIDE SEQUENCE [LARGE SCALE GENOMIC DNA]</scope>
    <source>
        <strain evidence="17 18">CT1112</strain>
    </source>
</reference>
<comment type="caution">
    <text evidence="17">The sequence shown here is derived from an EMBL/GenBank/DDBJ whole genome shotgun (WGS) entry which is preliminary data.</text>
</comment>
<organism evidence="17 18">
    <name type="scientific">Ruminiclostridium cellobioparum subsp. termitidis CT1112</name>
    <dbReference type="NCBI Taxonomy" id="1195236"/>
    <lineage>
        <taxon>Bacteria</taxon>
        <taxon>Bacillati</taxon>
        <taxon>Bacillota</taxon>
        <taxon>Clostridia</taxon>
        <taxon>Eubacteriales</taxon>
        <taxon>Oscillospiraceae</taxon>
        <taxon>Ruminiclostridium</taxon>
    </lineage>
</organism>
<dbReference type="eggNOG" id="COG2972">
    <property type="taxonomic scope" value="Bacteria"/>
</dbReference>
<dbReference type="InterPro" id="IPR005467">
    <property type="entry name" value="His_kinase_dom"/>
</dbReference>
<feature type="transmembrane region" description="Helical" evidence="14">
    <location>
        <begin position="12"/>
        <end position="36"/>
    </location>
</feature>
<evidence type="ECO:0000256" key="6">
    <source>
        <dbReference type="ARBA" id="ARBA00022679"/>
    </source>
</evidence>
<keyword evidence="11 14" id="KW-1133">Transmembrane helix</keyword>
<dbReference type="Proteomes" id="UP000014155">
    <property type="component" value="Unassembled WGS sequence"/>
</dbReference>
<accession>S0FI89</accession>
<dbReference type="Pfam" id="PF02518">
    <property type="entry name" value="HATPase_c"/>
    <property type="match status" value="1"/>
</dbReference>
<evidence type="ECO:0000259" key="16">
    <source>
        <dbReference type="PROSITE" id="PS50885"/>
    </source>
</evidence>
<dbReference type="GO" id="GO:0005524">
    <property type="term" value="F:ATP binding"/>
    <property type="evidence" value="ECO:0007669"/>
    <property type="project" value="UniProtKB-KW"/>
</dbReference>
<evidence type="ECO:0000256" key="4">
    <source>
        <dbReference type="ARBA" id="ARBA00022475"/>
    </source>
</evidence>
<dbReference type="EMBL" id="AORV01000039">
    <property type="protein sequence ID" value="EMS71322.1"/>
    <property type="molecule type" value="Genomic_DNA"/>
</dbReference>
<evidence type="ECO:0000256" key="12">
    <source>
        <dbReference type="ARBA" id="ARBA00023012"/>
    </source>
</evidence>
<feature type="transmembrane region" description="Helical" evidence="14">
    <location>
        <begin position="310"/>
        <end position="332"/>
    </location>
</feature>
<evidence type="ECO:0000256" key="2">
    <source>
        <dbReference type="ARBA" id="ARBA00004651"/>
    </source>
</evidence>
<evidence type="ECO:0000259" key="15">
    <source>
        <dbReference type="PROSITE" id="PS50109"/>
    </source>
</evidence>
<keyword evidence="8" id="KW-0547">Nucleotide-binding</keyword>
<dbReference type="SMART" id="SM00304">
    <property type="entry name" value="HAMP"/>
    <property type="match status" value="1"/>
</dbReference>
<feature type="domain" description="HAMP" evidence="16">
    <location>
        <begin position="330"/>
        <end position="382"/>
    </location>
</feature>
<comment type="subcellular location">
    <subcellularLocation>
        <location evidence="2">Cell membrane</location>
        <topology evidence="2">Multi-pass membrane protein</topology>
    </subcellularLocation>
</comment>
<evidence type="ECO:0000256" key="3">
    <source>
        <dbReference type="ARBA" id="ARBA00012438"/>
    </source>
</evidence>
<evidence type="ECO:0000256" key="14">
    <source>
        <dbReference type="SAM" id="Phobius"/>
    </source>
</evidence>
<dbReference type="SUPFAM" id="SSF158472">
    <property type="entry name" value="HAMP domain-like"/>
    <property type="match status" value="1"/>
</dbReference>
<evidence type="ECO:0000256" key="9">
    <source>
        <dbReference type="ARBA" id="ARBA00022777"/>
    </source>
</evidence>
<dbReference type="AlphaFoldDB" id="S0FI89"/>
<evidence type="ECO:0000313" key="18">
    <source>
        <dbReference type="Proteomes" id="UP000014155"/>
    </source>
</evidence>
<comment type="catalytic activity">
    <reaction evidence="1">
        <text>ATP + protein L-histidine = ADP + protein N-phospho-L-histidine.</text>
        <dbReference type="EC" id="2.7.13.3"/>
    </reaction>
</comment>
<dbReference type="PATRIC" id="fig|1195236.3.peg.3082"/>
<name>S0FI89_RUMCE</name>
<keyword evidence="6 17" id="KW-0808">Transferase</keyword>
<dbReference type="PROSITE" id="PS50109">
    <property type="entry name" value="HIS_KIN"/>
    <property type="match status" value="1"/>
</dbReference>
<dbReference type="GO" id="GO:0005886">
    <property type="term" value="C:plasma membrane"/>
    <property type="evidence" value="ECO:0007669"/>
    <property type="project" value="UniProtKB-SubCell"/>
</dbReference>
<dbReference type="PANTHER" id="PTHR34220">
    <property type="entry name" value="SENSOR HISTIDINE KINASE YPDA"/>
    <property type="match status" value="1"/>
</dbReference>
<dbReference type="GO" id="GO:0000155">
    <property type="term" value="F:phosphorelay sensor kinase activity"/>
    <property type="evidence" value="ECO:0007669"/>
    <property type="project" value="InterPro"/>
</dbReference>
<dbReference type="SMART" id="SM00387">
    <property type="entry name" value="HATPase_c"/>
    <property type="match status" value="1"/>
</dbReference>
<dbReference type="STRING" id="1195236.CTER_2761"/>